<evidence type="ECO:0000256" key="2">
    <source>
        <dbReference type="SAM" id="SignalP"/>
    </source>
</evidence>
<accession>A0A4U0SKG2</accession>
<sequence length="161" mass="16379">MPRHHRPTAWTLAGLLAAALSACGPGAGAPATAPNTASATASSGTGPATPTDGSTRLCLSGTVQVLYPPADNPLRSSCVHVGTRIVVTLRVRSNYRWAPVVSSAPSVVTVLGNRVAPDGSRAATARAEAPGTTTLSSADTFTPDPHGPPSRAWQLKLRVIP</sequence>
<feature type="region of interest" description="Disordered" evidence="1">
    <location>
        <begin position="123"/>
        <end position="148"/>
    </location>
</feature>
<dbReference type="PROSITE" id="PS51257">
    <property type="entry name" value="PROKAR_LIPOPROTEIN"/>
    <property type="match status" value="1"/>
</dbReference>
<proteinExistence type="predicted"/>
<reference evidence="3 4" key="1">
    <citation type="submission" date="2019-04" db="EMBL/GenBank/DDBJ databases">
        <title>Streptomyces oryziradicis sp. nov., a novel actinomycete isolated from rhizosphere soil of rice (Oryza sativa L.).</title>
        <authorList>
            <person name="Li C."/>
        </authorList>
    </citation>
    <scope>NUCLEOTIDE SEQUENCE [LARGE SCALE GENOMIC DNA]</scope>
    <source>
        <strain evidence="3 4">NEAU-C40</strain>
    </source>
</reference>
<dbReference type="OrthoDB" id="4282484at2"/>
<name>A0A4U0SKG2_9ACTN</name>
<organism evidence="3 4">
    <name type="scientific">Actinacidiphila oryziradicis</name>
    <dbReference type="NCBI Taxonomy" id="2571141"/>
    <lineage>
        <taxon>Bacteria</taxon>
        <taxon>Bacillati</taxon>
        <taxon>Actinomycetota</taxon>
        <taxon>Actinomycetes</taxon>
        <taxon>Kitasatosporales</taxon>
        <taxon>Streptomycetaceae</taxon>
        <taxon>Actinacidiphila</taxon>
    </lineage>
</organism>
<feature type="signal peptide" evidence="2">
    <location>
        <begin position="1"/>
        <end position="22"/>
    </location>
</feature>
<comment type="caution">
    <text evidence="3">The sequence shown here is derived from an EMBL/GenBank/DDBJ whole genome shotgun (WGS) entry which is preliminary data.</text>
</comment>
<keyword evidence="2" id="KW-0732">Signal</keyword>
<feature type="compositionally biased region" description="Polar residues" evidence="1">
    <location>
        <begin position="131"/>
        <end position="140"/>
    </location>
</feature>
<gene>
    <name evidence="3" type="ORF">FCI23_17810</name>
</gene>
<evidence type="ECO:0000256" key="1">
    <source>
        <dbReference type="SAM" id="MobiDB-lite"/>
    </source>
</evidence>
<keyword evidence="4" id="KW-1185">Reference proteome</keyword>
<dbReference type="EMBL" id="SUMC01000015">
    <property type="protein sequence ID" value="TKA10304.1"/>
    <property type="molecule type" value="Genomic_DNA"/>
</dbReference>
<evidence type="ECO:0008006" key="5">
    <source>
        <dbReference type="Google" id="ProtNLM"/>
    </source>
</evidence>
<dbReference type="AlphaFoldDB" id="A0A4U0SKG2"/>
<protein>
    <recommendedName>
        <fullName evidence="5">Lipoprotein</fullName>
    </recommendedName>
</protein>
<dbReference type="Proteomes" id="UP000305778">
    <property type="component" value="Unassembled WGS sequence"/>
</dbReference>
<dbReference type="RefSeq" id="WP_136724881.1">
    <property type="nucleotide sequence ID" value="NZ_SUMC01000015.1"/>
</dbReference>
<feature type="chain" id="PRO_5039325669" description="Lipoprotein" evidence="2">
    <location>
        <begin position="23"/>
        <end position="161"/>
    </location>
</feature>
<feature type="compositionally biased region" description="Low complexity" evidence="1">
    <location>
        <begin position="27"/>
        <end position="51"/>
    </location>
</feature>
<evidence type="ECO:0000313" key="4">
    <source>
        <dbReference type="Proteomes" id="UP000305778"/>
    </source>
</evidence>
<feature type="region of interest" description="Disordered" evidence="1">
    <location>
        <begin position="27"/>
        <end position="53"/>
    </location>
</feature>
<evidence type="ECO:0000313" key="3">
    <source>
        <dbReference type="EMBL" id="TKA10304.1"/>
    </source>
</evidence>